<comment type="subcellular location">
    <subcellularLocation>
        <location evidence="5">Cell membrane</location>
        <topology evidence="5">Multi-pass membrane protein</topology>
    </subcellularLocation>
    <subcellularLocation>
        <location evidence="1">Membrane</location>
        <topology evidence="1">Multi-pass membrane protein</topology>
    </subcellularLocation>
</comment>
<evidence type="ECO:0000256" key="4">
    <source>
        <dbReference type="ARBA" id="ARBA00023136"/>
    </source>
</evidence>
<accession>A0A1M7SN49</accession>
<evidence type="ECO:0000256" key="3">
    <source>
        <dbReference type="ARBA" id="ARBA00022989"/>
    </source>
</evidence>
<feature type="chain" id="PRO_5012274835" description="Probable membrane transporter protein" evidence="6">
    <location>
        <begin position="29"/>
        <end position="412"/>
    </location>
</feature>
<reference evidence="7 8" key="1">
    <citation type="submission" date="2016-12" db="EMBL/GenBank/DDBJ databases">
        <authorList>
            <person name="Song W.-J."/>
            <person name="Kurnit D.M."/>
        </authorList>
    </citation>
    <scope>NUCLEOTIDE SEQUENCE [LARGE SCALE GENOMIC DNA]</scope>
    <source>
        <strain evidence="7 8">DSM 11393</strain>
    </source>
</reference>
<feature type="transmembrane region" description="Helical" evidence="5">
    <location>
        <begin position="326"/>
        <end position="348"/>
    </location>
</feature>
<gene>
    <name evidence="7" type="ORF">SAMN02745728_01064</name>
</gene>
<dbReference type="InterPro" id="IPR002781">
    <property type="entry name" value="TM_pro_TauE-like"/>
</dbReference>
<dbReference type="PANTHER" id="PTHR43701">
    <property type="entry name" value="MEMBRANE TRANSPORTER PROTEIN MJ0441-RELATED"/>
    <property type="match status" value="1"/>
</dbReference>
<keyword evidence="3 5" id="KW-1133">Transmembrane helix</keyword>
<dbReference type="AlphaFoldDB" id="A0A1M7SN49"/>
<dbReference type="GO" id="GO:0005886">
    <property type="term" value="C:plasma membrane"/>
    <property type="evidence" value="ECO:0007669"/>
    <property type="project" value="UniProtKB-SubCell"/>
</dbReference>
<feature type="transmembrane region" description="Helical" evidence="5">
    <location>
        <begin position="105"/>
        <end position="134"/>
    </location>
</feature>
<evidence type="ECO:0000256" key="1">
    <source>
        <dbReference type="ARBA" id="ARBA00004141"/>
    </source>
</evidence>
<dbReference type="InterPro" id="IPR051598">
    <property type="entry name" value="TSUP/Inactive_protease-like"/>
</dbReference>
<sequence length="412" mass="43391">MKLKNGLSKIILIVTALAILGVSSFAFAQNMTNATATPTTQSSSATPTKNDSLSKLEKAIKATPTIQPGEAPKPGHLDPSAAPGFLGIPGAPNIPLYLAFLWAVWVGWIFSTVGAFGGVMASVGHMAIFGFGAYASSFKTTSPALNKVITDSIRVSNQCLVGTSAAFSSFNYWRMGRVVVPLALALGAGSIFGSWLVPTLTAGKISFKEYSGYFGLFVLFLGCYLFWETTPAGQATKKKAKAATEAFEKMSKACTQSGESVMTGVKINSISLAKVNFNFCGVDFSFNPVLIALGGFVIASMASFLGVGGGFLLVPFLTSVTQLPMYLAAGTSALAVLIGMITSISTFLTAGTPIDWNLIGVELVGIIIGSYVGPKTSKYLSDKWMKRIFIVLALYVGIKYTTEGLFGIKILP</sequence>
<keyword evidence="4 5" id="KW-0472">Membrane</keyword>
<feature type="transmembrane region" description="Helical" evidence="5">
    <location>
        <begin position="179"/>
        <end position="198"/>
    </location>
</feature>
<feature type="transmembrane region" description="Helical" evidence="5">
    <location>
        <begin position="289"/>
        <end position="314"/>
    </location>
</feature>
<evidence type="ECO:0000313" key="7">
    <source>
        <dbReference type="EMBL" id="SHN59897.1"/>
    </source>
</evidence>
<evidence type="ECO:0000313" key="8">
    <source>
        <dbReference type="Proteomes" id="UP000186469"/>
    </source>
</evidence>
<feature type="transmembrane region" description="Helical" evidence="5">
    <location>
        <begin position="384"/>
        <end position="402"/>
    </location>
</feature>
<dbReference type="STRING" id="1121455.SAMN02745728_01064"/>
<dbReference type="Pfam" id="PF01925">
    <property type="entry name" value="TauE"/>
    <property type="match status" value="1"/>
</dbReference>
<comment type="similarity">
    <text evidence="5">Belongs to the 4-toluene sulfonate uptake permease (TSUP) (TC 2.A.102) family.</text>
</comment>
<dbReference type="Proteomes" id="UP000186469">
    <property type="component" value="Unassembled WGS sequence"/>
</dbReference>
<dbReference type="PANTHER" id="PTHR43701:SF2">
    <property type="entry name" value="MEMBRANE TRANSPORTER PROTEIN YJNA-RELATED"/>
    <property type="match status" value="1"/>
</dbReference>
<evidence type="ECO:0000256" key="6">
    <source>
        <dbReference type="SAM" id="SignalP"/>
    </source>
</evidence>
<feature type="transmembrane region" description="Helical" evidence="5">
    <location>
        <begin position="210"/>
        <end position="227"/>
    </location>
</feature>
<feature type="signal peptide" evidence="6">
    <location>
        <begin position="1"/>
        <end position="28"/>
    </location>
</feature>
<organism evidence="7 8">
    <name type="scientific">Desulfovibrio litoralis DSM 11393</name>
    <dbReference type="NCBI Taxonomy" id="1121455"/>
    <lineage>
        <taxon>Bacteria</taxon>
        <taxon>Pseudomonadati</taxon>
        <taxon>Thermodesulfobacteriota</taxon>
        <taxon>Desulfovibrionia</taxon>
        <taxon>Desulfovibrionales</taxon>
        <taxon>Desulfovibrionaceae</taxon>
        <taxon>Desulfovibrio</taxon>
    </lineage>
</organism>
<dbReference type="RefSeq" id="WP_245790990.1">
    <property type="nucleotide sequence ID" value="NZ_FRDI01000004.1"/>
</dbReference>
<proteinExistence type="inferred from homology"/>
<evidence type="ECO:0000256" key="2">
    <source>
        <dbReference type="ARBA" id="ARBA00022692"/>
    </source>
</evidence>
<keyword evidence="8" id="KW-1185">Reference proteome</keyword>
<protein>
    <recommendedName>
        <fullName evidence="5">Probable membrane transporter protein</fullName>
    </recommendedName>
</protein>
<keyword evidence="2 5" id="KW-0812">Transmembrane</keyword>
<evidence type="ECO:0000256" key="5">
    <source>
        <dbReference type="RuleBase" id="RU363041"/>
    </source>
</evidence>
<dbReference type="EMBL" id="FRDI01000004">
    <property type="protein sequence ID" value="SHN59897.1"/>
    <property type="molecule type" value="Genomic_DNA"/>
</dbReference>
<keyword evidence="5" id="KW-1003">Cell membrane</keyword>
<keyword evidence="6" id="KW-0732">Signal</keyword>
<feature type="transmembrane region" description="Helical" evidence="5">
    <location>
        <begin position="354"/>
        <end position="372"/>
    </location>
</feature>
<name>A0A1M7SN49_9BACT</name>